<feature type="region of interest" description="Disordered" evidence="1">
    <location>
        <begin position="3433"/>
        <end position="3453"/>
    </location>
</feature>
<dbReference type="KEGG" id="lpy:FIV34_12675"/>
<keyword evidence="5" id="KW-1185">Reference proteome</keyword>
<feature type="signal peptide" evidence="2">
    <location>
        <begin position="1"/>
        <end position="42"/>
    </location>
</feature>
<dbReference type="PANTHER" id="PTHR12338:SF5">
    <property type="entry name" value="ANTIGEN 43-RELATED"/>
    <property type="match status" value="1"/>
</dbReference>
<feature type="region of interest" description="Disordered" evidence="1">
    <location>
        <begin position="2782"/>
        <end position="2818"/>
    </location>
</feature>
<feature type="compositionally biased region" description="Gly residues" evidence="1">
    <location>
        <begin position="3433"/>
        <end position="3444"/>
    </location>
</feature>
<protein>
    <submittedName>
        <fullName evidence="4">Filamentous hemagglutinin N-terminal domain-containing protein</fullName>
    </submittedName>
</protein>
<dbReference type="InterPro" id="IPR021026">
    <property type="entry name" value="Filamn_hemagglutn_DUF3739"/>
</dbReference>
<evidence type="ECO:0000259" key="3">
    <source>
        <dbReference type="SMART" id="SM00912"/>
    </source>
</evidence>
<evidence type="ECO:0000256" key="2">
    <source>
        <dbReference type="SAM" id="SignalP"/>
    </source>
</evidence>
<dbReference type="SUPFAM" id="SSF51126">
    <property type="entry name" value="Pectin lyase-like"/>
    <property type="match status" value="1"/>
</dbReference>
<proteinExistence type="predicted"/>
<dbReference type="Gene3D" id="2.160.20.10">
    <property type="entry name" value="Single-stranded right-handed beta-helix, Pectin lyase-like"/>
    <property type="match status" value="1"/>
</dbReference>
<dbReference type="PANTHER" id="PTHR12338">
    <property type="entry name" value="AUTOTRANSPORTER"/>
    <property type="match status" value="1"/>
</dbReference>
<dbReference type="NCBIfam" id="TIGR01901">
    <property type="entry name" value="adhes_NPXG"/>
    <property type="match status" value="1"/>
</dbReference>
<evidence type="ECO:0000313" key="5">
    <source>
        <dbReference type="Proteomes" id="UP000316093"/>
    </source>
</evidence>
<organism evidence="4 5">
    <name type="scientific">Luteibacter pinisoli</name>
    <dbReference type="NCBI Taxonomy" id="2589080"/>
    <lineage>
        <taxon>Bacteria</taxon>
        <taxon>Pseudomonadati</taxon>
        <taxon>Pseudomonadota</taxon>
        <taxon>Gammaproteobacteria</taxon>
        <taxon>Lysobacterales</taxon>
        <taxon>Rhodanobacteraceae</taxon>
        <taxon>Luteibacter</taxon>
    </lineage>
</organism>
<dbReference type="Pfam" id="PF12545">
    <property type="entry name" value="DUF3739"/>
    <property type="match status" value="1"/>
</dbReference>
<gene>
    <name evidence="4" type="ORF">FIV34_12675</name>
</gene>
<dbReference type="InterPro" id="IPR050909">
    <property type="entry name" value="Bact_Autotransporter_VF"/>
</dbReference>
<sequence length="4529" mass="461145">MIVRHQPATTRRPVPTPRPTLRRRAVCQFIAMALFGGSVAHAATPPAFSPAWFAQKQQQAATAPSQPAGGNGNTVSYTPGSALLQQRVQQSITNLNNAAASLAAQMQQQKDAQAAAAQLVSNVPNGLAQGGLQPAAGISTDPSLWQNANAPTDTVAGTKHTVEVKQTAKKAILTWDSFNVGKDTTLYFNQSAGNQAGGANDWIALNRVNDPSSKPSQILGQMKAEGTVYLLNRNGVVFGAGSQVNTHSLIASSLSLFSEDVQASNQVFLSQGLNRPGADLLVASFTDDARHAVVVEKGASISSGTEGFVLLAAPDVTNAGSIIADDGQAILAATTRLGNASLNAPLSVYDPDQSSSDVRNTLVNTGLVQARRGTIELHGTDVSQAGVLVASTSIAHPGQISIFAGRGQAGRDGTQFQIAGKASFAPGSVTAILPEKDGTTTSSSAAADAAFTTGSVNVLGGKVVLSGGALIEAPGGNVTLRAVRPGLAATSEDGRVYIDSGATIDVSGLANVELPMSALLVTIPRVGQNELANSPLLRNSALYTQKNLVVDSSISGTRADGLDWIGSPILNVAGYVENVPRDISQLLTQGGSITLDGTQVIARDGSRLALDGGYLAYQAGWVTTPNLLGADGLIHNISSADPDVAYVGFAGQFTADHARWGVSQTYHSPIMAGTRRWSEEFVQGADAGALTVKASDAVALDGDISAQATTGVRQAANGSQPDGGRFIFSDIPSALTVGARRKGLSVQSTSLVLGNGVDEDTTWDDVEDAVAGVVGPVGNPRDWLVLSSALLGQAGFANVSLSSSSAVVVGSDSTLAVQPGGSVTIAGARIDVDGKISAPAGSISLSTSKPVVAPGQATDADGYSPADITVADGAVLSTRGLWVNDAGRSGDTLQGDRYINGGLISLATKQAYLGDEANRQDGTGSIVLQSGSLLDVSGGGYVDTKGHVALDHGVPVGHGGDVSIKTYATPGANDAIGFGSAIPPLALTEGRVLLGGTIAGDGFAGGGTLALQAAEIRIGGSPDDLVNANGLWLDPGFFAGKGFDNYQLNAITDGTVTAATHVTVQRDNIIADIDALRSLASNGDIYTAGQSHVGTLDAYQRWATRDTSAGHGPGFALTSGDFLSWRLNVQHPEQGAPSYDGVTGTVSVGPGASVVVDAGGTVLLQGTQATLVDGMVEAHGGAITVGTRNLNGGTPQPTITPYVSLGADATLDASGIALINALATPVTGDAGAVGERIVPRTGTVLDGGQVNLTSNAGYVVAGTGALLDVSGAADTFDLPVAGTGLRASTTAYTPSPVWSNGGSINMSAAAGLFSDATVDAHAGSANGDGGSLAVWGEGIDSPLQPFPLATRIVVEAGATTPDLTVPNGVLHVGKDRLANAGLADITLGSVSDDVTQSQSTPVVFAGDVELAATRSVTLQVLSIDSDGGRAYIKAPYVRLLGLGAAPALVGEGRLVVDANTIDMGGDLTLRGWANAAFNATGDIRFVAPSAQAYDATGKPVTGVLSTTGNLDFQAGQLYPVTNYTFAVVANALGAIDADGKPIETSITVHPGGASQTPLSAGGSLLLDADHIEQGGTIRVPSGELVLGVSDTAGQAAEFNIDAGLHPLVATQSVHLASGSVTSVSLDGLIVPYGTTIDGTEWRYNGRAGVATPDLVAPPAKEIGLHGQNLALDAGATVDVSGGGSLQAGEWVPGVGGSRDVLAQYAAKDGSATSGKAQYADGRAVYAILPGKQSSVAAYDAAFAAQGGDAPAVGQQVYLSGMPGLPAGYYTLLPARYAEVPGAYRVVQDTSAVDSTLGRASRQADGGYAVSGYFGNALSGSRDARNTTFIVQSRDTWGQYSQYTYTDADTFFDAQASKAGKVAPRVAADAGRLTLDAGASLALGLALTGEPAKGGRNSQVDIAAEAIQVLGGDTTVKDGYLGVSADQLTKLGAGSLLLGGTRTTTGEGDRVSIQANSVLLGNDAAHPLSGQEIMLVARGDQAGENGIVLAPGSALLASGATNPVGSQPLVFGADAGVDTNGQATPAVSGDGALLRISQNGTAAVIRHDVTGFDGPAGTPTGALSIGAGANVQGGSALTLDATGRMSVSEDAQLGGTAINASANRIAFVGAGVDGGDDGLVLGPRTLDLFRGANEVTLRSRGEMDFLGDVAVSLAHALTLDAGAFVGDGSDVTVQAATLGFGNALGASQGEATTPGGGVFRVAADEVDFGAGSSSLRGFSAFSGTATSGFAGQGAGGMDFGGATVELTAPQFLADSGASTKLLTTGAMRLENAAGTGLTRDTLGGALTLQGGSIDAGMAMKASAGGLVLRATDGDVHVDAGSTLDVAGVNRTFFDTQAYAPGGNLSISSATGAVTIDSGATLLFGGGKAGGDAGSLTLSAAGPVALNGAIDGHAASGYRGAYFTYATGSSVDLDALNQRASAAGATGMLNISSGSGDLALSSGQTLTAGKVYLSANGGTTRIDGTVDASGPVGGHVELYGKNGVDIEGSVLARSSIAAQRGGDVIIGTTGQGSLDNLDPTYGYELVQRADAGVIHVGANALIDVSGGSTAPIAGGRISFRAPLLADGDVPVQVDNARSLVGARDVTIEPYAVWSTADHGTNAAQHFDGIIDPAGWYTRDADGKPVLVAGTWTDATGKVLAAPADDAQLKDYLTRNYFTPTTANADHTGFYGYAGADAASGPGTLMGFIEQPGFAFGGRYSAIANIHVRPGVELSNPADGSGVDAGTIHILTNWNLGAGTTAPDGTIDLAYRYGADAPVFTFRAGGDVDIRASISDGFYQRNTGAVLADPVSPTDPGDPGNPGDPGDPGNPPPTGDNGYGDALLAYQESQAYMDQIAIWDNGTVNLKIGSEAAAGNPDGNINLTQDPNWQALQAPLTNQSANYYANYDRYIDEIGNGTNQKWAYALNDVNTNSQGFLTYAPNGAGAPDPAAYPVYADYATAYETWLEGNFYNIRGSRETTPTPLMQPIDANYNAYSANYGVYIDGHNTYFNYVYNNVGSPFGFGTQIFYAPFAPRSDAASTGGNPAYDSALAAYQSSESYLDNAGIWNNGKVNLKIGSEAAAGNPDSNIDLTQDPNWQALQAPLTGQSANYYTNYGRYIDEVGDGTNQKWAYALNDVNTNSQGFLTYAPNGAGAPDPAAYPVYADYAAAYETWLEGNFYNIRGSRETTPTPLMQPLDADYTAYTTDYATYITGHNTYFNYVYNNVGSPFGFGTQIFYAPFAPRSDAASTGGNPAYDSALAAYQSSESYLDTAGIWNNGKVNLKVGSEAAAGNPDSNIDLTQDPNWQALEAPLTGQSANYYTNYGRYIDEVGDGTNQKWAYALNDVNTNSQGFLTYAPNGAGAPDPAAYPVYADYAAAYETWLEGNFYNIRGSRETTPTPLMQPLDADYTAYTTDYATYITGHNTYFNYVYNNIGSPFGFGTQIFYAPFAPRSDVASGGGGDNGGGGTTVPIPVAAANNSPSNMPSLGNPVSFASATLLSGPSSSFRIIAGADLASADPLAVQAGSSGNVTLDGHFAVKDTLTDPTVVDPKSPLAGKTLLFPTTIRTGTGSIDVVSAGDIRWQDAAAPAAIYTAGQPSEGTTADTGVAVNRPATSGTFTYADLPDMLVSGVVNPDGAGDIQLHAGGSIAALQNPVDTDGSVTKDKAGSSIAQYWWQWMQTGNAADGSRSSINFSNFAQGVMSVGGNVSVEAGGDIKQLAVSLPTTWYLNADGKTFTTVGGGNLDVHAGGEVLSGAYFVSRGIARIDADGAIGADPSLTAVPTGYTGGNSGPAATPVSTLIALQDAQVGVNAREGVDLGGVYNPSYYRGSSFQFILPAGHADYQSYSSASSLAITSTLGDITFGSLLTPGAIFGNGGQAGPFLPATVSMAALDGGINVLTDGVLYPSAQGNLSMLATGDIAFSRQTANDSTGTVFGLSDKTEAVDSRLGATLPIAPTTDEGASSAFSHDEVPLHGADDEPVRIYSLNGDITDGTTAPNGFNYLSLTIIPSKQALIYAGRDIVNLSFLGQHVHDADITRIAAGRDIYDTSFAPNAGYDLYNPNGYALAGRLLLGGPGSFLVEAGRDIGPLTSQLEVAQDVNQAKSPTGIQSVGNLYNVYLPHEGADVNVAFGVGPGVTTEAFLSRYLDTPDTADAFGSFDADLVAFMQRRVEGTVVDTGYVQDKPSISLTVEQACALLAKEPEYVQRQFAEHMLFHMLADVGRDYNDPASPFSGQYKRGYAALDALFPASLGYTSNGAGDGGLNGSQSPITTGNLDIRGTTIQTQQGGDVTIVGPGGQALIGSTSAPAQVTDSNGTVLAGPNTMGVLTLEQGTINMFTDRSVLLAQSRIFTEQGGDVTIWSSNGDINAGQGAKTTAEIPPPVYICDNDAWCRLDARGQVSGAGIATLQTIQGAPGGTVSLIAPRGTVDAGDAGIRVQGGDLIIAAARVANADNIQVSGDTIGIPVTAAVNVGALNAASAAATAATQAAEDVVRKQQSDARDRVPSIISVDVLRDGNNGASILRPEAASPVQVLGSGRLNSASEAALTAEERRNLR</sequence>
<dbReference type="RefSeq" id="WP_139983299.1">
    <property type="nucleotide sequence ID" value="NZ_CP041046.1"/>
</dbReference>
<dbReference type="SMART" id="SM00912">
    <property type="entry name" value="Haemagg_act"/>
    <property type="match status" value="1"/>
</dbReference>
<feature type="region of interest" description="Disordered" evidence="1">
    <location>
        <begin position="58"/>
        <end position="78"/>
    </location>
</feature>
<dbReference type="OrthoDB" id="218680at2"/>
<dbReference type="InterPro" id="IPR011050">
    <property type="entry name" value="Pectin_lyase_fold/virulence"/>
</dbReference>
<dbReference type="EMBL" id="CP041046">
    <property type="protein sequence ID" value="QDE40007.1"/>
    <property type="molecule type" value="Genomic_DNA"/>
</dbReference>
<feature type="compositionally biased region" description="Low complexity" evidence="1">
    <location>
        <begin position="58"/>
        <end position="68"/>
    </location>
</feature>
<name>A0A4Y5Z4A0_9GAMM</name>
<reference evidence="4 5" key="1">
    <citation type="submission" date="2019-06" db="EMBL/GenBank/DDBJ databases">
        <title>A complete genome sequence for Luteibacter pinisoli MAH-14.</title>
        <authorList>
            <person name="Baltrus D.A."/>
        </authorList>
    </citation>
    <scope>NUCLEOTIDE SEQUENCE [LARGE SCALE GENOMIC DNA]</scope>
    <source>
        <strain evidence="4 5">MAH-14</strain>
    </source>
</reference>
<evidence type="ECO:0000256" key="1">
    <source>
        <dbReference type="SAM" id="MobiDB-lite"/>
    </source>
</evidence>
<dbReference type="Proteomes" id="UP000316093">
    <property type="component" value="Chromosome"/>
</dbReference>
<dbReference type="InterPro" id="IPR012334">
    <property type="entry name" value="Pectin_lyas_fold"/>
</dbReference>
<keyword evidence="2" id="KW-0732">Signal</keyword>
<dbReference type="InterPro" id="IPR008638">
    <property type="entry name" value="FhaB/CdiA-like_TPS"/>
</dbReference>
<feature type="chain" id="PRO_5021439111" evidence="2">
    <location>
        <begin position="43"/>
        <end position="4529"/>
    </location>
</feature>
<accession>A0A4Y5Z4A0</accession>
<evidence type="ECO:0000313" key="4">
    <source>
        <dbReference type="EMBL" id="QDE40007.1"/>
    </source>
</evidence>
<feature type="domain" description="Filamentous haemagglutinin FhaB/tRNA nuclease CdiA-like TPS" evidence="3">
    <location>
        <begin position="141"/>
        <end position="260"/>
    </location>
</feature>